<accession>A0AAN4ZDN9</accession>
<evidence type="ECO:0000256" key="1">
    <source>
        <dbReference type="SAM" id="MobiDB-lite"/>
    </source>
</evidence>
<protein>
    <submittedName>
        <fullName evidence="2">Uncharacterized protein</fullName>
    </submittedName>
</protein>
<organism evidence="2 3">
    <name type="scientific">Pristionchus mayeri</name>
    <dbReference type="NCBI Taxonomy" id="1317129"/>
    <lineage>
        <taxon>Eukaryota</taxon>
        <taxon>Metazoa</taxon>
        <taxon>Ecdysozoa</taxon>
        <taxon>Nematoda</taxon>
        <taxon>Chromadorea</taxon>
        <taxon>Rhabditida</taxon>
        <taxon>Rhabditina</taxon>
        <taxon>Diplogasteromorpha</taxon>
        <taxon>Diplogasteroidea</taxon>
        <taxon>Neodiplogasteridae</taxon>
        <taxon>Pristionchus</taxon>
    </lineage>
</organism>
<comment type="caution">
    <text evidence="2">The sequence shown here is derived from an EMBL/GenBank/DDBJ whole genome shotgun (WGS) entry which is preliminary data.</text>
</comment>
<reference evidence="3" key="1">
    <citation type="submission" date="2022-10" db="EMBL/GenBank/DDBJ databases">
        <title>Genome assembly of Pristionchus species.</title>
        <authorList>
            <person name="Yoshida K."/>
            <person name="Sommer R.J."/>
        </authorList>
    </citation>
    <scope>NUCLEOTIDE SEQUENCE [LARGE SCALE GENOMIC DNA]</scope>
    <source>
        <strain evidence="3">RS5460</strain>
    </source>
</reference>
<keyword evidence="3" id="KW-1185">Reference proteome</keyword>
<name>A0AAN4ZDN9_9BILA</name>
<dbReference type="EMBL" id="BTRK01000002">
    <property type="protein sequence ID" value="GMR35847.1"/>
    <property type="molecule type" value="Genomic_DNA"/>
</dbReference>
<feature type="region of interest" description="Disordered" evidence="1">
    <location>
        <begin position="1"/>
        <end position="22"/>
    </location>
</feature>
<dbReference type="Proteomes" id="UP001328107">
    <property type="component" value="Unassembled WGS sequence"/>
</dbReference>
<sequence>SSFSPLEEATDAVSLGATPLDPPLSNVCVNSQSLCLVSSGGWDDDLCLLTSAILSSSGRTGGGGGAADLDSDSCLLPYCTVVRSRDADSRRD</sequence>
<evidence type="ECO:0000313" key="3">
    <source>
        <dbReference type="Proteomes" id="UP001328107"/>
    </source>
</evidence>
<gene>
    <name evidence="2" type="ORF">PMAYCL1PPCAC_06042</name>
</gene>
<feature type="non-terminal residue" evidence="2">
    <location>
        <position position="1"/>
    </location>
</feature>
<evidence type="ECO:0000313" key="2">
    <source>
        <dbReference type="EMBL" id="GMR35847.1"/>
    </source>
</evidence>
<proteinExistence type="predicted"/>
<dbReference type="AlphaFoldDB" id="A0AAN4ZDN9"/>